<dbReference type="EMBL" id="JACQPB010000034">
    <property type="protein sequence ID" value="MBI4210500.1"/>
    <property type="molecule type" value="Genomic_DNA"/>
</dbReference>
<evidence type="ECO:0000256" key="4">
    <source>
        <dbReference type="ARBA" id="ARBA00022490"/>
    </source>
</evidence>
<dbReference type="PANTHER" id="PTHR10853">
    <property type="entry name" value="PELOTA"/>
    <property type="match status" value="1"/>
</dbReference>
<dbReference type="Gene3D" id="2.30.30.870">
    <property type="entry name" value="Pelota, domain A"/>
    <property type="match status" value="1"/>
</dbReference>
<keyword evidence="6 9" id="KW-0479">Metal-binding</keyword>
<evidence type="ECO:0000256" key="6">
    <source>
        <dbReference type="ARBA" id="ARBA00022723"/>
    </source>
</evidence>
<dbReference type="HAMAP" id="MF_01853">
    <property type="entry name" value="PelO"/>
    <property type="match status" value="1"/>
</dbReference>
<dbReference type="GO" id="GO:0004519">
    <property type="term" value="F:endonuclease activity"/>
    <property type="evidence" value="ECO:0007669"/>
    <property type="project" value="UniProtKB-UniRule"/>
</dbReference>
<comment type="subcellular location">
    <subcellularLocation>
        <location evidence="2 9">Cytoplasm</location>
    </subcellularLocation>
</comment>
<evidence type="ECO:0000256" key="7">
    <source>
        <dbReference type="ARBA" id="ARBA00022759"/>
    </source>
</evidence>
<comment type="subunit">
    <text evidence="9">Monomer.</text>
</comment>
<proteinExistence type="inferred from homology"/>
<sequence>MQILKVDRKNNMFEAIPDSFDDLWHLERLIEPGDLVSGISERKIKAENEGDKAFRQTIFVEVEVEKTIFHDVSRQLRIQGIVTAASPEELVPLKAHHTIEAEPGRKIIVRKKALRNFHIERLERAKNSDGREKVLLVVMDDEEAELAFLKDTGIEVKARIRAEREGKRFKGEKRKGNPYFEEIFGKMQGLGGGKAVVAGPGFEKQNFEKFLKGKKTGTEIVFESTNSVGTTGLNELIKSGRIDRIIGGFHSAEEAKAVERVLAGIPGGLAAIGMSEVRQSAESGAAAEIAILETMMTDNRKESMDVLDAAEKHNTKTRFVDPESEAGKKLEGIGGIAAVLRYKVKWDS</sequence>
<evidence type="ECO:0000313" key="11">
    <source>
        <dbReference type="EMBL" id="MBI4210500.1"/>
    </source>
</evidence>
<dbReference type="GO" id="GO:0070481">
    <property type="term" value="P:nuclear-transcribed mRNA catabolic process, non-stop decay"/>
    <property type="evidence" value="ECO:0007669"/>
    <property type="project" value="InterPro"/>
</dbReference>
<dbReference type="SUPFAM" id="SSF53137">
    <property type="entry name" value="Translational machinery components"/>
    <property type="match status" value="1"/>
</dbReference>
<comment type="caution">
    <text evidence="11">The sequence shown here is derived from an EMBL/GenBank/DDBJ whole genome shotgun (WGS) entry which is preliminary data.</text>
</comment>
<dbReference type="SMART" id="SM01194">
    <property type="entry name" value="eRF1_1"/>
    <property type="match status" value="1"/>
</dbReference>
<comment type="cofactor">
    <cofactor evidence="1 9">
        <name>a divalent metal cation</name>
        <dbReference type="ChEBI" id="CHEBI:60240"/>
    </cofactor>
</comment>
<dbReference type="InterPro" id="IPR005142">
    <property type="entry name" value="eRF1_3"/>
</dbReference>
<dbReference type="GO" id="GO:0046872">
    <property type="term" value="F:metal ion binding"/>
    <property type="evidence" value="ECO:0007669"/>
    <property type="project" value="UniProtKB-UniRule"/>
</dbReference>
<dbReference type="GO" id="GO:0032790">
    <property type="term" value="P:ribosome disassembly"/>
    <property type="evidence" value="ECO:0007669"/>
    <property type="project" value="TreeGrafter"/>
</dbReference>
<dbReference type="SUPFAM" id="SSF55315">
    <property type="entry name" value="L30e-like"/>
    <property type="match status" value="1"/>
</dbReference>
<dbReference type="PANTHER" id="PTHR10853:SF0">
    <property type="entry name" value="PROTEIN PELOTA HOMOLOG"/>
    <property type="match status" value="1"/>
</dbReference>
<dbReference type="InterPro" id="IPR023521">
    <property type="entry name" value="Pelota_arc"/>
</dbReference>
<dbReference type="Gene3D" id="3.30.420.60">
    <property type="entry name" value="eRF1 domain 2"/>
    <property type="match status" value="1"/>
</dbReference>
<gene>
    <name evidence="9" type="primary">pelA</name>
    <name evidence="11" type="ORF">HY544_03280</name>
</gene>
<dbReference type="InterPro" id="IPR005140">
    <property type="entry name" value="eRF1_Pelota-like_N"/>
</dbReference>
<dbReference type="SUPFAM" id="SSF159065">
    <property type="entry name" value="Dom34/Pelota N-terminal domain-like"/>
    <property type="match status" value="1"/>
</dbReference>
<dbReference type="Gene3D" id="3.30.1330.30">
    <property type="match status" value="1"/>
</dbReference>
<dbReference type="GO" id="GO:0071025">
    <property type="term" value="P:RNA surveillance"/>
    <property type="evidence" value="ECO:0007669"/>
    <property type="project" value="InterPro"/>
</dbReference>
<evidence type="ECO:0000259" key="10">
    <source>
        <dbReference type="SMART" id="SM01194"/>
    </source>
</evidence>
<comment type="domain">
    <text evidence="9">The N-terminal domain has the RNA-binding Sm fold. It harbors the endoribonuclease activity.</text>
</comment>
<evidence type="ECO:0000256" key="5">
    <source>
        <dbReference type="ARBA" id="ARBA00022722"/>
    </source>
</evidence>
<protein>
    <recommendedName>
        <fullName evidence="9">Protein pelota homolog</fullName>
        <ecNumber evidence="9">3.1.-.-</ecNumber>
    </recommendedName>
</protein>
<dbReference type="InterPro" id="IPR042226">
    <property type="entry name" value="eFR1_2_sf"/>
</dbReference>
<accession>A0A8T3YLD7</accession>
<evidence type="ECO:0000256" key="3">
    <source>
        <dbReference type="ARBA" id="ARBA00009504"/>
    </source>
</evidence>
<comment type="similarity">
    <text evidence="3 9">Belongs to the eukaryotic release factor 1 family. Pelota subfamily.</text>
</comment>
<evidence type="ECO:0000256" key="8">
    <source>
        <dbReference type="ARBA" id="ARBA00022801"/>
    </source>
</evidence>
<dbReference type="InterPro" id="IPR029064">
    <property type="entry name" value="Ribosomal_eL30-like_sf"/>
</dbReference>
<keyword evidence="8 9" id="KW-0378">Hydrolase</keyword>
<feature type="domain" description="eRF1/Pelota-like N-terminal" evidence="10">
    <location>
        <begin position="1"/>
        <end position="127"/>
    </location>
</feature>
<organism evidence="11 12">
    <name type="scientific">Candidatus Iainarchaeum sp</name>
    <dbReference type="NCBI Taxonomy" id="3101447"/>
    <lineage>
        <taxon>Archaea</taxon>
        <taxon>Candidatus Iainarchaeota</taxon>
        <taxon>Candidatus Iainarchaeia</taxon>
        <taxon>Candidatus Iainarchaeales</taxon>
        <taxon>Candidatus Iainarchaeaceae</taxon>
        <taxon>Candidatus Iainarchaeum</taxon>
    </lineage>
</organism>
<dbReference type="Pfam" id="PF26356">
    <property type="entry name" value="Pelota_N"/>
    <property type="match status" value="1"/>
</dbReference>
<dbReference type="GO" id="GO:0070651">
    <property type="term" value="P:nonfunctional rRNA decay"/>
    <property type="evidence" value="ECO:0007669"/>
    <property type="project" value="TreeGrafter"/>
</dbReference>
<name>A0A8T3YLD7_9ARCH</name>
<comment type="function">
    <text evidence="9">May function in recognizing stalled ribosomes, interact with stem-loop structures in stalled mRNA molecules, and effect endonucleolytic cleavage of the mRNA. May play a role in the release non-functional ribosomes and degradation of damaged mRNAs. Has endoribonuclease activity.</text>
</comment>
<evidence type="ECO:0000256" key="2">
    <source>
        <dbReference type="ARBA" id="ARBA00004496"/>
    </source>
</evidence>
<keyword evidence="5 9" id="KW-0540">Nuclease</keyword>
<dbReference type="EC" id="3.1.-.-" evidence="9"/>
<evidence type="ECO:0000256" key="9">
    <source>
        <dbReference type="HAMAP-Rule" id="MF_01853"/>
    </source>
</evidence>
<reference evidence="11" key="1">
    <citation type="submission" date="2020-07" db="EMBL/GenBank/DDBJ databases">
        <title>Huge and variable diversity of episymbiotic CPR bacteria and DPANN archaea in groundwater ecosystems.</title>
        <authorList>
            <person name="He C.Y."/>
            <person name="Keren R."/>
            <person name="Whittaker M."/>
            <person name="Farag I.F."/>
            <person name="Doudna J."/>
            <person name="Cate J.H.D."/>
            <person name="Banfield J.F."/>
        </authorList>
    </citation>
    <scope>NUCLEOTIDE SEQUENCE</scope>
    <source>
        <strain evidence="11">NC_groundwater_1296_Ag_S-0.2um_52_80</strain>
    </source>
</reference>
<dbReference type="GO" id="GO:0016787">
    <property type="term" value="F:hydrolase activity"/>
    <property type="evidence" value="ECO:0007669"/>
    <property type="project" value="UniProtKB-KW"/>
</dbReference>
<dbReference type="GO" id="GO:0005737">
    <property type="term" value="C:cytoplasm"/>
    <property type="evidence" value="ECO:0007669"/>
    <property type="project" value="UniProtKB-SubCell"/>
</dbReference>
<dbReference type="InterPro" id="IPR038069">
    <property type="entry name" value="Pelota/DOM34_N"/>
</dbReference>
<dbReference type="InterPro" id="IPR004405">
    <property type="entry name" value="TF_pelota"/>
</dbReference>
<dbReference type="InterPro" id="IPR058547">
    <property type="entry name" value="Pelota_N"/>
</dbReference>
<dbReference type="Pfam" id="PF03465">
    <property type="entry name" value="eRF1_3"/>
    <property type="match status" value="1"/>
</dbReference>
<dbReference type="AlphaFoldDB" id="A0A8T3YLD7"/>
<evidence type="ECO:0000313" key="12">
    <source>
        <dbReference type="Proteomes" id="UP000732298"/>
    </source>
</evidence>
<dbReference type="GO" id="GO:0070966">
    <property type="term" value="P:nuclear-transcribed mRNA catabolic process, no-go decay"/>
    <property type="evidence" value="ECO:0007669"/>
    <property type="project" value="InterPro"/>
</dbReference>
<keyword evidence="4 9" id="KW-0963">Cytoplasm</keyword>
<dbReference type="NCBIfam" id="TIGR00111">
    <property type="entry name" value="pelota"/>
    <property type="match status" value="1"/>
</dbReference>
<dbReference type="Proteomes" id="UP000732298">
    <property type="component" value="Unassembled WGS sequence"/>
</dbReference>
<keyword evidence="7 9" id="KW-0255">Endonuclease</keyword>
<evidence type="ECO:0000256" key="1">
    <source>
        <dbReference type="ARBA" id="ARBA00001968"/>
    </source>
</evidence>